<dbReference type="AlphaFoldDB" id="K5X2Y3"/>
<dbReference type="OMA" id="MAHRISA"/>
<feature type="compositionally biased region" description="Polar residues" evidence="1">
    <location>
        <begin position="71"/>
        <end position="81"/>
    </location>
</feature>
<feature type="region of interest" description="Disordered" evidence="1">
    <location>
        <begin position="67"/>
        <end position="90"/>
    </location>
</feature>
<reference evidence="3" key="1">
    <citation type="journal article" date="2012" name="Proc. Natl. Acad. Sci. U.S.A.">
        <title>Genome sequence of the button mushroom Agaricus bisporus reveals mechanisms governing adaptation to a humic-rich ecological niche.</title>
        <authorList>
            <person name="Morin E."/>
            <person name="Kohler A."/>
            <person name="Baker A.R."/>
            <person name="Foulongne-Oriol M."/>
            <person name="Lombard V."/>
            <person name="Nagy L.G."/>
            <person name="Ohm R.A."/>
            <person name="Patyshakuliyeva A."/>
            <person name="Brun A."/>
            <person name="Aerts A.L."/>
            <person name="Bailey A.M."/>
            <person name="Billette C."/>
            <person name="Coutinho P.M."/>
            <person name="Deakin G."/>
            <person name="Doddapaneni H."/>
            <person name="Floudas D."/>
            <person name="Grimwood J."/>
            <person name="Hilden K."/>
            <person name="Kuees U."/>
            <person name="LaButti K.M."/>
            <person name="Lapidus A."/>
            <person name="Lindquist E.A."/>
            <person name="Lucas S.M."/>
            <person name="Murat C."/>
            <person name="Riley R.W."/>
            <person name="Salamov A.A."/>
            <person name="Schmutz J."/>
            <person name="Subramanian V."/>
            <person name="Woesten H.A.B."/>
            <person name="Xu J."/>
            <person name="Eastwood D.C."/>
            <person name="Foster G.D."/>
            <person name="Sonnenberg A.S."/>
            <person name="Cullen D."/>
            <person name="de Vries R.P."/>
            <person name="Lundell T."/>
            <person name="Hibbett D.S."/>
            <person name="Henrissat B."/>
            <person name="Burton K.S."/>
            <person name="Kerrigan R.W."/>
            <person name="Challen M.P."/>
            <person name="Grigoriev I.V."/>
            <person name="Martin F."/>
        </authorList>
    </citation>
    <scope>NUCLEOTIDE SEQUENCE [LARGE SCALE GENOMIC DNA]</scope>
    <source>
        <strain evidence="3">JB137-S8 / ATCC MYA-4627 / FGSC 10392</strain>
    </source>
</reference>
<dbReference type="GeneID" id="18832495"/>
<dbReference type="Pfam" id="PF20414">
    <property type="entry name" value="DUF6698"/>
    <property type="match status" value="1"/>
</dbReference>
<dbReference type="InParanoid" id="K5X2Y3"/>
<dbReference type="eggNOG" id="ENOG502SUXU">
    <property type="taxonomic scope" value="Eukaryota"/>
</dbReference>
<accession>K5X2Y3</accession>
<gene>
    <name evidence="2" type="ORF">AGABI1DRAFT_93254</name>
</gene>
<feature type="compositionally biased region" description="Low complexity" evidence="1">
    <location>
        <begin position="20"/>
        <end position="34"/>
    </location>
</feature>
<organism evidence="2 3">
    <name type="scientific">Agaricus bisporus var. burnettii (strain JB137-S8 / ATCC MYA-4627 / FGSC 10392)</name>
    <name type="common">White button mushroom</name>
    <dbReference type="NCBI Taxonomy" id="597362"/>
    <lineage>
        <taxon>Eukaryota</taxon>
        <taxon>Fungi</taxon>
        <taxon>Dikarya</taxon>
        <taxon>Basidiomycota</taxon>
        <taxon>Agaricomycotina</taxon>
        <taxon>Agaricomycetes</taxon>
        <taxon>Agaricomycetidae</taxon>
        <taxon>Agaricales</taxon>
        <taxon>Agaricineae</taxon>
        <taxon>Agaricaceae</taxon>
        <taxon>Agaricus</taxon>
    </lineage>
</organism>
<dbReference type="InterPro" id="IPR046521">
    <property type="entry name" value="DUF6698"/>
</dbReference>
<dbReference type="RefSeq" id="XP_007331794.1">
    <property type="nucleotide sequence ID" value="XM_007331732.1"/>
</dbReference>
<evidence type="ECO:0000313" key="3">
    <source>
        <dbReference type="Proteomes" id="UP000008493"/>
    </source>
</evidence>
<feature type="compositionally biased region" description="Low complexity" evidence="1">
    <location>
        <begin position="460"/>
        <end position="474"/>
    </location>
</feature>
<dbReference type="KEGG" id="abp:AGABI1DRAFT93254"/>
<dbReference type="Proteomes" id="UP000008493">
    <property type="component" value="Unassembled WGS sequence"/>
</dbReference>
<dbReference type="HOGENOM" id="CLU_413848_0_0_1"/>
<evidence type="ECO:0000313" key="2">
    <source>
        <dbReference type="EMBL" id="EKM77518.1"/>
    </source>
</evidence>
<feature type="region of interest" description="Disordered" evidence="1">
    <location>
        <begin position="1"/>
        <end position="40"/>
    </location>
</feature>
<feature type="region of interest" description="Disordered" evidence="1">
    <location>
        <begin position="585"/>
        <end position="621"/>
    </location>
</feature>
<proteinExistence type="predicted"/>
<evidence type="ECO:0000256" key="1">
    <source>
        <dbReference type="SAM" id="MobiDB-lite"/>
    </source>
</evidence>
<feature type="region of interest" description="Disordered" evidence="1">
    <location>
        <begin position="437"/>
        <end position="485"/>
    </location>
</feature>
<keyword evidence="3" id="KW-1185">Reference proteome</keyword>
<sequence length="663" mass="72298">MAHRISAPAVVPGTRREGTGSSISRSAASGSSAGHDARLQSGLLRAQAELDSISEDNANLRQENAVLKAKANSQPSKSNHSGRAPFSGPLTVESKKELQSIANRWMYFETPWLSQSVFGIARPDPCELAPVKERYEDEDAHLTYLTEKVYQYVPQKFHNLVENYEGFGSDFVKQVKNQRSVTMFRLHGAAQSIFSGYPTITADLWNSAESRGDSDECRQLYLAEDEDTGELVFNALLVPIIYARDTVSIEGIFQNEVLFLIGICTLYGPTAIREGSKIAQHSLGAKWRTKSVTPGFIAWTCIAAIHLLSNDSSFEEFGKKSDIHYGDTFIEYKQRIEIHQDSPLFRSIFAKWNQRLKLGVDDNTMENADSSSTSKRARVNARAASIDAALSNGLSDPPLANCLSDIDRQVTPRGSDVETSESSTPENVILSLGSASRVQRGGTGPGASPIVTSTIDRPVSSNNSNSARRSLSARQDSHFSIPVPTPAGSIISFNQGIDDDQNDDNDDFDTPIIVEISAEAPPPMGQISSHDAPELLQSPELESIPSAIVHDSEPDVPTDVSPECLDALANGPTLSVTNALNNITLSDNSIPPRHTNGRGKAAQRGSKAKATRTKEPVTLRRSSPVTMSHLNLRTREEVTKVLLGVNLRELDGVFYKFLPTLYT</sequence>
<protein>
    <submittedName>
        <fullName evidence="2">Uncharacterized protein</fullName>
    </submittedName>
</protein>
<dbReference type="OrthoDB" id="3231188at2759"/>
<dbReference type="EMBL" id="JH971395">
    <property type="protein sequence ID" value="EKM77518.1"/>
    <property type="molecule type" value="Genomic_DNA"/>
</dbReference>
<name>K5X2Y3_AGABU</name>